<reference evidence="2" key="2">
    <citation type="submission" date="2020-09" db="EMBL/GenBank/DDBJ databases">
        <authorList>
            <person name="Sun Q."/>
            <person name="Sedlacek I."/>
        </authorList>
    </citation>
    <scope>NUCLEOTIDE SEQUENCE</scope>
    <source>
        <strain evidence="2">CCM 7086</strain>
    </source>
</reference>
<keyword evidence="3" id="KW-1185">Reference proteome</keyword>
<gene>
    <name evidence="2" type="ORF">GCM10007205_16940</name>
</gene>
<dbReference type="EMBL" id="BMCG01000003">
    <property type="protein sequence ID" value="GGC08493.1"/>
    <property type="molecule type" value="Genomic_DNA"/>
</dbReference>
<proteinExistence type="predicted"/>
<feature type="signal peptide" evidence="1">
    <location>
        <begin position="1"/>
        <end position="27"/>
    </location>
</feature>
<keyword evidence="1" id="KW-0732">Signal</keyword>
<feature type="chain" id="PRO_5035237540" evidence="1">
    <location>
        <begin position="28"/>
        <end position="196"/>
    </location>
</feature>
<evidence type="ECO:0000313" key="2">
    <source>
        <dbReference type="EMBL" id="GGC08493.1"/>
    </source>
</evidence>
<organism evidence="2 3">
    <name type="scientific">Oxalicibacterium flavum</name>
    <dbReference type="NCBI Taxonomy" id="179467"/>
    <lineage>
        <taxon>Bacteria</taxon>
        <taxon>Pseudomonadati</taxon>
        <taxon>Pseudomonadota</taxon>
        <taxon>Betaproteobacteria</taxon>
        <taxon>Burkholderiales</taxon>
        <taxon>Oxalobacteraceae</taxon>
        <taxon>Oxalicibacterium</taxon>
    </lineage>
</organism>
<evidence type="ECO:0000256" key="1">
    <source>
        <dbReference type="SAM" id="SignalP"/>
    </source>
</evidence>
<sequence>MKNARGLTLTLLLAATLAGMHALPARADRLSTVTMEQMQQDIRSRIQYGLAQGLITPQEAQALYQRERDIQFREMRYRRNPHASPRERDALWRDLEAMRVDVERRLNRHDGRRGTPGLAQRQAYINNLVDHGIADGLIAQNEAHWLQRRQRDISRREAQLRANGRFNGVEQERLQRDLDALEWEVNRLLDRANAYR</sequence>
<evidence type="ECO:0000313" key="3">
    <source>
        <dbReference type="Proteomes" id="UP000620266"/>
    </source>
</evidence>
<accession>A0A8J2UNU4</accession>
<name>A0A8J2UNU4_9BURK</name>
<dbReference type="RefSeq" id="WP_188395786.1">
    <property type="nucleotide sequence ID" value="NZ_BMCG01000003.1"/>
</dbReference>
<protein>
    <submittedName>
        <fullName evidence="2">Uncharacterized protein</fullName>
    </submittedName>
</protein>
<dbReference type="Proteomes" id="UP000620266">
    <property type="component" value="Unassembled WGS sequence"/>
</dbReference>
<comment type="caution">
    <text evidence="2">The sequence shown here is derived from an EMBL/GenBank/DDBJ whole genome shotgun (WGS) entry which is preliminary data.</text>
</comment>
<dbReference type="AlphaFoldDB" id="A0A8J2UNU4"/>
<reference evidence="2" key="1">
    <citation type="journal article" date="2014" name="Int. J. Syst. Evol. Microbiol.">
        <title>Complete genome sequence of Corynebacterium casei LMG S-19264T (=DSM 44701T), isolated from a smear-ripened cheese.</title>
        <authorList>
            <consortium name="US DOE Joint Genome Institute (JGI-PGF)"/>
            <person name="Walter F."/>
            <person name="Albersmeier A."/>
            <person name="Kalinowski J."/>
            <person name="Ruckert C."/>
        </authorList>
    </citation>
    <scope>NUCLEOTIDE SEQUENCE</scope>
    <source>
        <strain evidence="2">CCM 7086</strain>
    </source>
</reference>